<dbReference type="InterPro" id="IPR050216">
    <property type="entry name" value="LRR_domain-containing"/>
</dbReference>
<comment type="caution">
    <text evidence="4">The sequence shown here is derived from an EMBL/GenBank/DDBJ whole genome shotgun (WGS) entry which is preliminary data.</text>
</comment>
<evidence type="ECO:0000313" key="4">
    <source>
        <dbReference type="EMBL" id="KAK5107365.1"/>
    </source>
</evidence>
<dbReference type="SUPFAM" id="SSF52075">
    <property type="entry name" value="Outer arm dynein light chain 1"/>
    <property type="match status" value="1"/>
</dbReference>
<evidence type="ECO:0000256" key="2">
    <source>
        <dbReference type="ARBA" id="ARBA00022737"/>
    </source>
</evidence>
<organism evidence="4 5">
    <name type="scientific">Meristemomyces frigidus</name>
    <dbReference type="NCBI Taxonomy" id="1508187"/>
    <lineage>
        <taxon>Eukaryota</taxon>
        <taxon>Fungi</taxon>
        <taxon>Dikarya</taxon>
        <taxon>Ascomycota</taxon>
        <taxon>Pezizomycotina</taxon>
        <taxon>Dothideomycetes</taxon>
        <taxon>Dothideomycetidae</taxon>
        <taxon>Mycosphaerellales</taxon>
        <taxon>Teratosphaeriaceae</taxon>
        <taxon>Meristemomyces</taxon>
    </lineage>
</organism>
<keyword evidence="1" id="KW-0433">Leucine-rich repeat</keyword>
<accession>A0AAN7YBS1</accession>
<evidence type="ECO:0000256" key="1">
    <source>
        <dbReference type="ARBA" id="ARBA00022614"/>
    </source>
</evidence>
<feature type="compositionally biased region" description="Polar residues" evidence="3">
    <location>
        <begin position="44"/>
        <end position="56"/>
    </location>
</feature>
<evidence type="ECO:0000256" key="3">
    <source>
        <dbReference type="SAM" id="MobiDB-lite"/>
    </source>
</evidence>
<dbReference type="Pfam" id="PF13855">
    <property type="entry name" value="LRR_8"/>
    <property type="match status" value="1"/>
</dbReference>
<keyword evidence="2" id="KW-0677">Repeat</keyword>
<dbReference type="InterPro" id="IPR032675">
    <property type="entry name" value="LRR_dom_sf"/>
</dbReference>
<dbReference type="PANTHER" id="PTHR48051:SF1">
    <property type="entry name" value="RAS SUPPRESSOR PROTEIN 1"/>
    <property type="match status" value="1"/>
</dbReference>
<dbReference type="InterPro" id="IPR001611">
    <property type="entry name" value="Leu-rich_rpt"/>
</dbReference>
<proteinExistence type="predicted"/>
<reference evidence="4" key="1">
    <citation type="submission" date="2023-08" db="EMBL/GenBank/DDBJ databases">
        <title>Black Yeasts Isolated from many extreme environments.</title>
        <authorList>
            <person name="Coleine C."/>
            <person name="Stajich J.E."/>
            <person name="Selbmann L."/>
        </authorList>
    </citation>
    <scope>NUCLEOTIDE SEQUENCE</scope>
    <source>
        <strain evidence="4">CCFEE 5401</strain>
    </source>
</reference>
<protein>
    <submittedName>
        <fullName evidence="4">Uncharacterized protein</fullName>
    </submittedName>
</protein>
<dbReference type="AlphaFoldDB" id="A0AAN7YBS1"/>
<dbReference type="GO" id="GO:0005737">
    <property type="term" value="C:cytoplasm"/>
    <property type="evidence" value="ECO:0007669"/>
    <property type="project" value="TreeGrafter"/>
</dbReference>
<name>A0AAN7YBS1_9PEZI</name>
<sequence length="550" mass="61092">MALPSSPPLIADDIDLPYIATFGPLAANSDVPVRPLQRKRQHSDYGSLSSDPLFSDTTEEDGEGPDIQRPRRKKVVQGPWWYVGRRSRQDLRRRMARKDNMRAVDSGVWMGSDASEDSVDSVMSSQQRMQAMAVGDHNVVEDKEADGETTMPSAIYYATRVVQDCVDRGKEVVHLGDLALNHISDATLRPLHQLIKSSFTDITSPPSEDEFGPFTPSITLILSTNQLTSLPAELFNLRNITVLSLRNNLLSHIPPAIARLDRLQELNIASNNIRYLPWELVGAFERTVRITVRPNPFLDPTDWTGCSLLPRQDVAADSSAVPSALVDARDTVEEMRRKYLDEGCLNLRGELELRLKLGRMLRTQHLRAASQAGQELHFPEEELIYLASSAVRYMGVDGTPVRPAGAITLPRDMDWSATMDPTAHRPSSSGSTTVPSLFELALRAIQSTNDLSEFLPERPATSAADYALSPSLTSAFRQAAINTATHGNESCSTCGRKYVVARAEWMEYWYHGYPSQQLGPEATLPFLRKACSWDCARPSEAGTFRCSRYG</sequence>
<evidence type="ECO:0000313" key="5">
    <source>
        <dbReference type="Proteomes" id="UP001310890"/>
    </source>
</evidence>
<dbReference type="Proteomes" id="UP001310890">
    <property type="component" value="Unassembled WGS sequence"/>
</dbReference>
<dbReference type="SMART" id="SM00369">
    <property type="entry name" value="LRR_TYP"/>
    <property type="match status" value="2"/>
</dbReference>
<dbReference type="Gene3D" id="3.80.10.10">
    <property type="entry name" value="Ribonuclease Inhibitor"/>
    <property type="match status" value="1"/>
</dbReference>
<feature type="region of interest" description="Disordered" evidence="3">
    <location>
        <begin position="28"/>
        <end position="72"/>
    </location>
</feature>
<dbReference type="PANTHER" id="PTHR48051">
    <property type="match status" value="1"/>
</dbReference>
<dbReference type="InterPro" id="IPR003591">
    <property type="entry name" value="Leu-rich_rpt_typical-subtyp"/>
</dbReference>
<gene>
    <name evidence="4" type="ORF">LTR62_001345</name>
</gene>
<dbReference type="EMBL" id="JAVRRL010000125">
    <property type="protein sequence ID" value="KAK5107365.1"/>
    <property type="molecule type" value="Genomic_DNA"/>
</dbReference>